<protein>
    <recommendedName>
        <fullName evidence="4">CsbD-like domain-containing protein</fullName>
    </recommendedName>
</protein>
<name>Q0UCE3_PHANO</name>
<evidence type="ECO:0008006" key="4">
    <source>
        <dbReference type="Google" id="ProtNLM"/>
    </source>
</evidence>
<feature type="compositionally biased region" description="Basic and acidic residues" evidence="1">
    <location>
        <begin position="41"/>
        <end position="60"/>
    </location>
</feature>
<feature type="compositionally biased region" description="Basic residues" evidence="1">
    <location>
        <begin position="61"/>
        <end position="80"/>
    </location>
</feature>
<evidence type="ECO:0000256" key="1">
    <source>
        <dbReference type="SAM" id="MobiDB-lite"/>
    </source>
</evidence>
<dbReference type="Proteomes" id="UP000001055">
    <property type="component" value="Unassembled WGS sequence"/>
</dbReference>
<feature type="region of interest" description="Disordered" evidence="1">
    <location>
        <begin position="28"/>
        <end position="108"/>
    </location>
</feature>
<dbReference type="InParanoid" id="Q0UCE3"/>
<reference evidence="3" key="1">
    <citation type="journal article" date="2007" name="Plant Cell">
        <title>Dothideomycete-plant interactions illuminated by genome sequencing and EST analysis of the wheat pathogen Stagonospora nodorum.</title>
        <authorList>
            <person name="Hane J.K."/>
            <person name="Lowe R.G."/>
            <person name="Solomon P.S."/>
            <person name="Tan K.C."/>
            <person name="Schoch C.L."/>
            <person name="Spatafora J.W."/>
            <person name="Crous P.W."/>
            <person name="Kodira C."/>
            <person name="Birren B.W."/>
            <person name="Galagan J.E."/>
            <person name="Torriani S.F."/>
            <person name="McDonald B.A."/>
            <person name="Oliver R.P."/>
        </authorList>
    </citation>
    <scope>NUCLEOTIDE SEQUENCE [LARGE SCALE GENOMIC DNA]</scope>
    <source>
        <strain evidence="3">SN15 / ATCC MYA-4574 / FGSC 10173</strain>
    </source>
</reference>
<dbReference type="eggNOG" id="ENOG502SEKR">
    <property type="taxonomic scope" value="Eukaryota"/>
</dbReference>
<dbReference type="VEuPathDB" id="FungiDB:JI435_105710"/>
<evidence type="ECO:0000313" key="3">
    <source>
        <dbReference type="Proteomes" id="UP000001055"/>
    </source>
</evidence>
<dbReference type="EMBL" id="CH445341">
    <property type="protein sequence ID" value="EAT81965.2"/>
    <property type="molecule type" value="Genomic_DNA"/>
</dbReference>
<accession>Q0UCE3</accession>
<feature type="compositionally biased region" description="Polar residues" evidence="1">
    <location>
        <begin position="28"/>
        <end position="40"/>
    </location>
</feature>
<evidence type="ECO:0000313" key="2">
    <source>
        <dbReference type="EMBL" id="EAT81965.2"/>
    </source>
</evidence>
<dbReference type="STRING" id="321614.Q0UCE3"/>
<dbReference type="RefSeq" id="XP_001800837.1">
    <property type="nucleotide sequence ID" value="XM_001800785.1"/>
</dbReference>
<feature type="compositionally biased region" description="Basic and acidic residues" evidence="1">
    <location>
        <begin position="81"/>
        <end position="94"/>
    </location>
</feature>
<dbReference type="GeneID" id="5977744"/>
<gene>
    <name evidence="2" type="ORF">SNOG_10571</name>
</gene>
<sequence length="108" mass="12566">MSSNNKDQTSTLQSYVDSATGAVQSALGSLTGSTADQVQGENKKDVAGRRKGPLARDRQSRPLRRQLLRRRRKRQLRPHRRFMEPERRRREGSHWRLRWRRGPQAGGY</sequence>
<organism evidence="2 3">
    <name type="scientific">Phaeosphaeria nodorum (strain SN15 / ATCC MYA-4574 / FGSC 10173)</name>
    <name type="common">Glume blotch fungus</name>
    <name type="synonym">Parastagonospora nodorum</name>
    <dbReference type="NCBI Taxonomy" id="321614"/>
    <lineage>
        <taxon>Eukaryota</taxon>
        <taxon>Fungi</taxon>
        <taxon>Dikarya</taxon>
        <taxon>Ascomycota</taxon>
        <taxon>Pezizomycotina</taxon>
        <taxon>Dothideomycetes</taxon>
        <taxon>Pleosporomycetidae</taxon>
        <taxon>Pleosporales</taxon>
        <taxon>Pleosporineae</taxon>
        <taxon>Phaeosphaeriaceae</taxon>
        <taxon>Parastagonospora</taxon>
    </lineage>
</organism>
<dbReference type="AlphaFoldDB" id="Q0UCE3"/>
<dbReference type="HOGENOM" id="CLU_2197880_0_0_1"/>
<proteinExistence type="predicted"/>
<dbReference type="KEGG" id="pno:SNOG_10571"/>